<sequence length="356" mass="37433">MSVVRTRGPVPVVLLAGFLGAGKTTVLNHLLRSGSGLRIGVVVNDFGAVSIDALLVSGAVDGAVTLGNGCICCTTDADSLETVMGELVKPAAGLDVVVIEASGLAEPAALVRMVTAAHTDRILYGGLIYLVDAEQFDDTRARHPQIGHHIALADLVLVNKTDRVSADRAASVHETIRGCNASAAVLSTTHGVLDPAMLIDLPDTVADDGPRQLELSDLLAEEHAEHDHADADHAHLHDGYQSVDFATAAPLHPRALAALLERPPVGVYRVKGVVFFDAPGHRGRYVVHGVGGHINVTVSRWAADEQPTTQLTVIGAGVDVDEVRAALEATVAGDRSTDRQSMLAITRYQQQGRRAS</sequence>
<dbReference type="InterPro" id="IPR027417">
    <property type="entry name" value="P-loop_NTPase"/>
</dbReference>
<evidence type="ECO:0000259" key="6">
    <source>
        <dbReference type="SMART" id="SM00833"/>
    </source>
</evidence>
<organism evidence="7 8">
    <name type="scientific">Williamsia maris</name>
    <dbReference type="NCBI Taxonomy" id="72806"/>
    <lineage>
        <taxon>Bacteria</taxon>
        <taxon>Bacillati</taxon>
        <taxon>Actinomycetota</taxon>
        <taxon>Actinomycetes</taxon>
        <taxon>Mycobacteriales</taxon>
        <taxon>Nocardiaceae</taxon>
        <taxon>Williamsia</taxon>
    </lineage>
</organism>
<name>A0ABT1HGJ2_9NOCA</name>
<dbReference type="PANTHER" id="PTHR13748:SF62">
    <property type="entry name" value="COBW DOMAIN-CONTAINING PROTEIN"/>
    <property type="match status" value="1"/>
</dbReference>
<feature type="domain" description="CobW C-terminal" evidence="6">
    <location>
        <begin position="240"/>
        <end position="331"/>
    </location>
</feature>
<dbReference type="InterPro" id="IPR051316">
    <property type="entry name" value="Zinc-reg_GTPase_activator"/>
</dbReference>
<evidence type="ECO:0000256" key="1">
    <source>
        <dbReference type="ARBA" id="ARBA00022741"/>
    </source>
</evidence>
<keyword evidence="8" id="KW-1185">Reference proteome</keyword>
<dbReference type="InterPro" id="IPR036627">
    <property type="entry name" value="CobW-likC_sf"/>
</dbReference>
<dbReference type="InterPro" id="IPR003495">
    <property type="entry name" value="CobW/HypB/UreG_nucleotide-bd"/>
</dbReference>
<comment type="caution">
    <text evidence="7">The sequence shown here is derived from an EMBL/GenBank/DDBJ whole genome shotgun (WGS) entry which is preliminary data.</text>
</comment>
<keyword evidence="2" id="KW-0378">Hydrolase</keyword>
<dbReference type="SUPFAM" id="SSF52540">
    <property type="entry name" value="P-loop containing nucleoside triphosphate hydrolases"/>
    <property type="match status" value="1"/>
</dbReference>
<dbReference type="EMBL" id="JAMTCJ010000003">
    <property type="protein sequence ID" value="MCP2177368.1"/>
    <property type="molecule type" value="Genomic_DNA"/>
</dbReference>
<dbReference type="InterPro" id="IPR011629">
    <property type="entry name" value="CobW-like_C"/>
</dbReference>
<gene>
    <name evidence="7" type="ORF">LX13_003196</name>
</gene>
<dbReference type="Gene3D" id="3.30.1220.10">
    <property type="entry name" value="CobW-like, C-terminal domain"/>
    <property type="match status" value="1"/>
</dbReference>
<evidence type="ECO:0000256" key="3">
    <source>
        <dbReference type="ARBA" id="ARBA00023186"/>
    </source>
</evidence>
<evidence type="ECO:0000313" key="7">
    <source>
        <dbReference type="EMBL" id="MCP2177368.1"/>
    </source>
</evidence>
<evidence type="ECO:0000313" key="8">
    <source>
        <dbReference type="Proteomes" id="UP001206895"/>
    </source>
</evidence>
<comment type="catalytic activity">
    <reaction evidence="5">
        <text>GTP + H2O = GDP + phosphate + H(+)</text>
        <dbReference type="Rhea" id="RHEA:19669"/>
        <dbReference type="ChEBI" id="CHEBI:15377"/>
        <dbReference type="ChEBI" id="CHEBI:15378"/>
        <dbReference type="ChEBI" id="CHEBI:37565"/>
        <dbReference type="ChEBI" id="CHEBI:43474"/>
        <dbReference type="ChEBI" id="CHEBI:58189"/>
    </reaction>
    <physiologicalReaction direction="left-to-right" evidence="5">
        <dbReference type="Rhea" id="RHEA:19670"/>
    </physiologicalReaction>
</comment>
<evidence type="ECO:0000256" key="2">
    <source>
        <dbReference type="ARBA" id="ARBA00022801"/>
    </source>
</evidence>
<accession>A0ABT1HGJ2</accession>
<dbReference type="Pfam" id="PF02492">
    <property type="entry name" value="cobW"/>
    <property type="match status" value="1"/>
</dbReference>
<evidence type="ECO:0000256" key="5">
    <source>
        <dbReference type="ARBA" id="ARBA00049117"/>
    </source>
</evidence>
<dbReference type="SUPFAM" id="SSF90002">
    <property type="entry name" value="Hypothetical protein YjiA, C-terminal domain"/>
    <property type="match status" value="1"/>
</dbReference>
<proteinExistence type="inferred from homology"/>
<keyword evidence="3" id="KW-0143">Chaperone</keyword>
<comment type="similarity">
    <text evidence="4">Belongs to the SIMIBI class G3E GTPase family. ZNG1 subfamily.</text>
</comment>
<dbReference type="CDD" id="cd03112">
    <property type="entry name" value="CobW-like"/>
    <property type="match status" value="1"/>
</dbReference>
<reference evidence="7 8" key="1">
    <citation type="submission" date="2022-06" db="EMBL/GenBank/DDBJ databases">
        <title>Genomic Encyclopedia of Archaeal and Bacterial Type Strains, Phase II (KMG-II): from individual species to whole genera.</title>
        <authorList>
            <person name="Goeker M."/>
        </authorList>
    </citation>
    <scope>NUCLEOTIDE SEQUENCE [LARGE SCALE GENOMIC DNA]</scope>
    <source>
        <strain evidence="7 8">DSM 44693</strain>
    </source>
</reference>
<protein>
    <submittedName>
        <fullName evidence="7">GTPase, G3E family</fullName>
    </submittedName>
</protein>
<evidence type="ECO:0000256" key="4">
    <source>
        <dbReference type="ARBA" id="ARBA00034320"/>
    </source>
</evidence>
<dbReference type="Proteomes" id="UP001206895">
    <property type="component" value="Unassembled WGS sequence"/>
</dbReference>
<dbReference type="RefSeq" id="WP_253662311.1">
    <property type="nucleotide sequence ID" value="NZ_BAAAJQ010000001.1"/>
</dbReference>
<dbReference type="PANTHER" id="PTHR13748">
    <property type="entry name" value="COBW-RELATED"/>
    <property type="match status" value="1"/>
</dbReference>
<dbReference type="Pfam" id="PF07683">
    <property type="entry name" value="CobW_C"/>
    <property type="match status" value="1"/>
</dbReference>
<dbReference type="Gene3D" id="3.40.50.300">
    <property type="entry name" value="P-loop containing nucleotide triphosphate hydrolases"/>
    <property type="match status" value="1"/>
</dbReference>
<dbReference type="SMART" id="SM00833">
    <property type="entry name" value="CobW_C"/>
    <property type="match status" value="1"/>
</dbReference>
<keyword evidence="1" id="KW-0547">Nucleotide-binding</keyword>